<name>A0A383A570_9ZZZZ</name>
<organism evidence="1">
    <name type="scientific">marine metagenome</name>
    <dbReference type="NCBI Taxonomy" id="408172"/>
    <lineage>
        <taxon>unclassified sequences</taxon>
        <taxon>metagenomes</taxon>
        <taxon>ecological metagenomes</taxon>
    </lineage>
</organism>
<dbReference type="AlphaFoldDB" id="A0A383A570"/>
<accession>A0A383A570</accession>
<feature type="non-terminal residue" evidence="1">
    <location>
        <position position="124"/>
    </location>
</feature>
<sequence length="124" mass="14429">MRYLLLSVLVVCMIGIMVPSVLGDEIFDRKKTDILSSLGYNQGFPYHFGLEKDFTEEQGVTKANYQLYKIIDDQTNKRVGDLRFYLGSSEWWDENADLQEDDTSGFENIFKVKIFLMHKTEPVM</sequence>
<proteinExistence type="predicted"/>
<evidence type="ECO:0000313" key="1">
    <source>
        <dbReference type="EMBL" id="SVE02699.1"/>
    </source>
</evidence>
<gene>
    <name evidence="1" type="ORF">METZ01_LOCUS455553</name>
</gene>
<reference evidence="1" key="1">
    <citation type="submission" date="2018-05" db="EMBL/GenBank/DDBJ databases">
        <authorList>
            <person name="Lanie J.A."/>
            <person name="Ng W.-L."/>
            <person name="Kazmierczak K.M."/>
            <person name="Andrzejewski T.M."/>
            <person name="Davidsen T.M."/>
            <person name="Wayne K.J."/>
            <person name="Tettelin H."/>
            <person name="Glass J.I."/>
            <person name="Rusch D."/>
            <person name="Podicherti R."/>
            <person name="Tsui H.-C.T."/>
            <person name="Winkler M.E."/>
        </authorList>
    </citation>
    <scope>NUCLEOTIDE SEQUENCE</scope>
</reference>
<protein>
    <submittedName>
        <fullName evidence="1">Uncharacterized protein</fullName>
    </submittedName>
</protein>
<dbReference type="EMBL" id="UINC01189149">
    <property type="protein sequence ID" value="SVE02699.1"/>
    <property type="molecule type" value="Genomic_DNA"/>
</dbReference>